<sequence>MGSGSSLRCRASWTPVQMRIAPKMTKVKANAEIAAAPTAMKTARKMRASTTPKRSTRWCRPGGTANWARMMMNTKRLSTLRDFSTR</sequence>
<proteinExistence type="predicted"/>
<accession>A0A6J7ICS7</accession>
<evidence type="ECO:0000313" key="2">
    <source>
        <dbReference type="EMBL" id="CAB4928352.1"/>
    </source>
</evidence>
<feature type="region of interest" description="Disordered" evidence="1">
    <location>
        <begin position="38"/>
        <end position="63"/>
    </location>
</feature>
<gene>
    <name evidence="2" type="ORF">UFOPK3720_00589</name>
</gene>
<dbReference type="AlphaFoldDB" id="A0A6J7ICS7"/>
<evidence type="ECO:0000256" key="1">
    <source>
        <dbReference type="SAM" id="MobiDB-lite"/>
    </source>
</evidence>
<name>A0A6J7ICS7_9ZZZZ</name>
<protein>
    <submittedName>
        <fullName evidence="2">Unannotated protein</fullName>
    </submittedName>
</protein>
<reference evidence="2" key="1">
    <citation type="submission" date="2020-05" db="EMBL/GenBank/DDBJ databases">
        <authorList>
            <person name="Chiriac C."/>
            <person name="Salcher M."/>
            <person name="Ghai R."/>
            <person name="Kavagutti S V."/>
        </authorList>
    </citation>
    <scope>NUCLEOTIDE SEQUENCE</scope>
</reference>
<dbReference type="EMBL" id="CAFBNB010000087">
    <property type="protein sequence ID" value="CAB4928352.1"/>
    <property type="molecule type" value="Genomic_DNA"/>
</dbReference>
<organism evidence="2">
    <name type="scientific">freshwater metagenome</name>
    <dbReference type="NCBI Taxonomy" id="449393"/>
    <lineage>
        <taxon>unclassified sequences</taxon>
        <taxon>metagenomes</taxon>
        <taxon>ecological metagenomes</taxon>
    </lineage>
</organism>